<feature type="compositionally biased region" description="Low complexity" evidence="8">
    <location>
        <begin position="42"/>
        <end position="53"/>
    </location>
</feature>
<evidence type="ECO:0000256" key="4">
    <source>
        <dbReference type="ARBA" id="ARBA00022880"/>
    </source>
</evidence>
<evidence type="ECO:0000256" key="2">
    <source>
        <dbReference type="ARBA" id="ARBA00006075"/>
    </source>
</evidence>
<feature type="domain" description="Chromosome segregation in meiosis protein 3" evidence="9">
    <location>
        <begin position="78"/>
        <end position="159"/>
    </location>
</feature>
<dbReference type="GO" id="GO:0004386">
    <property type="term" value="F:helicase activity"/>
    <property type="evidence" value="ECO:0007669"/>
    <property type="project" value="UniProtKB-KW"/>
</dbReference>
<dbReference type="Proteomes" id="UP001583186">
    <property type="component" value="Unassembled WGS sequence"/>
</dbReference>
<comment type="subcellular location">
    <subcellularLocation>
        <location evidence="1 7">Nucleus</location>
    </subcellularLocation>
</comment>
<organism evidence="10 11">
    <name type="scientific">Sporothrix stenoceras</name>
    <dbReference type="NCBI Taxonomy" id="5173"/>
    <lineage>
        <taxon>Eukaryota</taxon>
        <taxon>Fungi</taxon>
        <taxon>Dikarya</taxon>
        <taxon>Ascomycota</taxon>
        <taxon>Pezizomycotina</taxon>
        <taxon>Sordariomycetes</taxon>
        <taxon>Sordariomycetidae</taxon>
        <taxon>Ophiostomatales</taxon>
        <taxon>Ophiostomataceae</taxon>
        <taxon>Sporothrix</taxon>
    </lineage>
</organism>
<comment type="function">
    <text evidence="7">Plays an important role in the control of DNA replication and the maintenance of replication fork stability.</text>
</comment>
<feature type="compositionally biased region" description="Polar residues" evidence="8">
    <location>
        <begin position="219"/>
        <end position="231"/>
    </location>
</feature>
<evidence type="ECO:0000256" key="8">
    <source>
        <dbReference type="SAM" id="MobiDB-lite"/>
    </source>
</evidence>
<feature type="compositionally biased region" description="Acidic residues" evidence="8">
    <location>
        <begin position="205"/>
        <end position="214"/>
    </location>
</feature>
<comment type="similarity">
    <text evidence="2 7">Belongs to the CSM3 family.</text>
</comment>
<keyword evidence="10" id="KW-0067">ATP-binding</keyword>
<keyword evidence="10" id="KW-0347">Helicase</keyword>
<keyword evidence="6 7" id="KW-0131">Cell cycle</keyword>
<gene>
    <name evidence="10" type="primary">SKI2_2</name>
    <name evidence="10" type="ORF">Sste5346_007057</name>
</gene>
<dbReference type="PANTHER" id="PTHR13220:SF11">
    <property type="entry name" value="TIMELESS-INTERACTING PROTEIN"/>
    <property type="match status" value="1"/>
</dbReference>
<feature type="compositionally biased region" description="Acidic residues" evidence="8">
    <location>
        <begin position="21"/>
        <end position="37"/>
    </location>
</feature>
<dbReference type="InterPro" id="IPR012923">
    <property type="entry name" value="Csm3"/>
</dbReference>
<accession>A0ABR3YWE5</accession>
<evidence type="ECO:0000256" key="5">
    <source>
        <dbReference type="ARBA" id="ARBA00023242"/>
    </source>
</evidence>
<keyword evidence="3 7" id="KW-0227">DNA damage</keyword>
<evidence type="ECO:0000256" key="7">
    <source>
        <dbReference type="RuleBase" id="RU366049"/>
    </source>
</evidence>
<comment type="caution">
    <text evidence="10">The sequence shown here is derived from an EMBL/GenBank/DDBJ whole genome shotgun (WGS) entry which is preliminary data.</text>
</comment>
<keyword evidence="5 7" id="KW-0539">Nucleus</keyword>
<dbReference type="InterPro" id="IPR040038">
    <property type="entry name" value="TIPIN/Csm3/Swi3"/>
</dbReference>
<evidence type="ECO:0000313" key="11">
    <source>
        <dbReference type="Proteomes" id="UP001583186"/>
    </source>
</evidence>
<keyword evidence="11" id="KW-1185">Reference proteome</keyword>
<evidence type="ECO:0000313" key="10">
    <source>
        <dbReference type="EMBL" id="KAL1892319.1"/>
    </source>
</evidence>
<evidence type="ECO:0000259" key="9">
    <source>
        <dbReference type="Pfam" id="PF07962"/>
    </source>
</evidence>
<dbReference type="PANTHER" id="PTHR13220">
    <property type="entry name" value="TIMELESS INTERACTING-RELATED"/>
    <property type="match status" value="1"/>
</dbReference>
<feature type="compositionally biased region" description="Basic and acidic residues" evidence="8">
    <location>
        <begin position="182"/>
        <end position="193"/>
    </location>
</feature>
<evidence type="ECO:0000256" key="3">
    <source>
        <dbReference type="ARBA" id="ARBA00022763"/>
    </source>
</evidence>
<dbReference type="EMBL" id="JAWCUI010000045">
    <property type="protein sequence ID" value="KAL1892319.1"/>
    <property type="molecule type" value="Genomic_DNA"/>
</dbReference>
<sequence length="287" mass="31338">MATAGAQRPPQRAAESYGDYIPDDFADFGDLFSDDEQAGPGSKSTSSKAQQAKGDGTAGLGIDEEVSVKKRAREPRVKLDESRLLSAKGIPALRKQARVLKLKGKGHEFSDASRLLSMYQLWLDDLFPKARFGDALAMVEKEGHKTSMHKMRMEWINEFKPRDPEDDLDDEPVPPPAGQTEEPPRQQQQEKTRPSNADADGPDLIPDDLFDDVLYDATPPSQTGAPQSQVAGNADLGEVPDESELDALMADAMEIHGPEEYLPPPRPIPEDDFGDLDALIAEAEAAT</sequence>
<feature type="region of interest" description="Disordered" evidence="8">
    <location>
        <begin position="1"/>
        <end position="75"/>
    </location>
</feature>
<keyword evidence="4" id="KW-0236">DNA replication inhibitor</keyword>
<name>A0ABR3YWE5_9PEZI</name>
<keyword evidence="10" id="KW-0378">Hydrolase</keyword>
<proteinExistence type="inferred from homology"/>
<dbReference type="Pfam" id="PF07962">
    <property type="entry name" value="Swi3"/>
    <property type="match status" value="1"/>
</dbReference>
<evidence type="ECO:0000256" key="6">
    <source>
        <dbReference type="ARBA" id="ARBA00023306"/>
    </source>
</evidence>
<feature type="region of interest" description="Disordered" evidence="8">
    <location>
        <begin position="160"/>
        <end position="246"/>
    </location>
</feature>
<evidence type="ECO:0000256" key="1">
    <source>
        <dbReference type="ARBA" id="ARBA00004123"/>
    </source>
</evidence>
<protein>
    <recommendedName>
        <fullName evidence="7">Chromosome segregation in meiosis protein</fullName>
    </recommendedName>
</protein>
<keyword evidence="10" id="KW-0547">Nucleotide-binding</keyword>
<reference evidence="10 11" key="1">
    <citation type="journal article" date="2024" name="IMA Fungus">
        <title>IMA Genome - F19 : A genome assembly and annotation guide to empower mycologists, including annotated draft genome sequences of Ceratocystis pirilliformis, Diaporthe australafricana, Fusarium ophioides, Paecilomyces lecythidis, and Sporothrix stenoceras.</title>
        <authorList>
            <person name="Aylward J."/>
            <person name="Wilson A.M."/>
            <person name="Visagie C.M."/>
            <person name="Spraker J."/>
            <person name="Barnes I."/>
            <person name="Buitendag C."/>
            <person name="Ceriani C."/>
            <person name="Del Mar Angel L."/>
            <person name="du Plessis D."/>
            <person name="Fuchs T."/>
            <person name="Gasser K."/>
            <person name="Kramer D."/>
            <person name="Li W."/>
            <person name="Munsamy K."/>
            <person name="Piso A."/>
            <person name="Price J.L."/>
            <person name="Sonnekus B."/>
            <person name="Thomas C."/>
            <person name="van der Nest A."/>
            <person name="van Dijk A."/>
            <person name="van Heerden A."/>
            <person name="van Vuuren N."/>
            <person name="Yilmaz N."/>
            <person name="Duong T.A."/>
            <person name="van der Merwe N.A."/>
            <person name="Wingfield M.J."/>
            <person name="Wingfield B.D."/>
        </authorList>
    </citation>
    <scope>NUCLEOTIDE SEQUENCE [LARGE SCALE GENOMIC DNA]</scope>
    <source>
        <strain evidence="10 11">CMW 5346</strain>
    </source>
</reference>